<keyword evidence="3" id="KW-1185">Reference proteome</keyword>
<dbReference type="KEGG" id="mpp:MICPUCDRAFT_67051"/>
<sequence>MYIRGTREREQRDSLSRRATAAAAATTTTCALRDAASSTERGARERTDIIVRGRRAREGGDAARSTARATTTRRRDGVYIGADGIFWVERGEAQFFAAATARTQVYNRTTKRQPSEEQH</sequence>
<dbReference type="RefSeq" id="XP_003057959.1">
    <property type="nucleotide sequence ID" value="XM_003057913.1"/>
</dbReference>
<name>C1MPH6_MICPC</name>
<evidence type="ECO:0000256" key="1">
    <source>
        <dbReference type="SAM" id="MobiDB-lite"/>
    </source>
</evidence>
<evidence type="ECO:0000313" key="2">
    <source>
        <dbReference type="EMBL" id="EEH57910.1"/>
    </source>
</evidence>
<feature type="region of interest" description="Disordered" evidence="1">
    <location>
        <begin position="1"/>
        <end position="72"/>
    </location>
</feature>
<dbReference type="GeneID" id="9683765"/>
<protein>
    <submittedName>
        <fullName evidence="2">Predicted protein</fullName>
    </submittedName>
</protein>
<gene>
    <name evidence="2" type="ORF">MICPUCDRAFT_67051</name>
</gene>
<feature type="compositionally biased region" description="Basic and acidic residues" evidence="1">
    <location>
        <begin position="1"/>
        <end position="16"/>
    </location>
</feature>
<dbReference type="AlphaFoldDB" id="C1MPH6"/>
<feature type="compositionally biased region" description="Basic and acidic residues" evidence="1">
    <location>
        <begin position="41"/>
        <end position="61"/>
    </location>
</feature>
<proteinExistence type="predicted"/>
<feature type="compositionally biased region" description="Low complexity" evidence="1">
    <location>
        <begin position="17"/>
        <end position="36"/>
    </location>
</feature>
<dbReference type="EMBL" id="GG663738">
    <property type="protein sequence ID" value="EEH57910.1"/>
    <property type="molecule type" value="Genomic_DNA"/>
</dbReference>
<accession>C1MPH6</accession>
<reference evidence="2 3" key="1">
    <citation type="journal article" date="2009" name="Science">
        <title>Green evolution and dynamic adaptations revealed by genomes of the marine picoeukaryotes Micromonas.</title>
        <authorList>
            <person name="Worden A.Z."/>
            <person name="Lee J.H."/>
            <person name="Mock T."/>
            <person name="Rouze P."/>
            <person name="Simmons M.P."/>
            <person name="Aerts A.L."/>
            <person name="Allen A.E."/>
            <person name="Cuvelier M.L."/>
            <person name="Derelle E."/>
            <person name="Everett M.V."/>
            <person name="Foulon E."/>
            <person name="Grimwood J."/>
            <person name="Gundlach H."/>
            <person name="Henrissat B."/>
            <person name="Napoli C."/>
            <person name="McDonald S.M."/>
            <person name="Parker M.S."/>
            <person name="Rombauts S."/>
            <person name="Salamov A."/>
            <person name="Von Dassow P."/>
            <person name="Badger J.H."/>
            <person name="Coutinho P.M."/>
            <person name="Demir E."/>
            <person name="Dubchak I."/>
            <person name="Gentemann C."/>
            <person name="Eikrem W."/>
            <person name="Gready J.E."/>
            <person name="John U."/>
            <person name="Lanier W."/>
            <person name="Lindquist E.A."/>
            <person name="Lucas S."/>
            <person name="Mayer K.F."/>
            <person name="Moreau H."/>
            <person name="Not F."/>
            <person name="Otillar R."/>
            <person name="Panaud O."/>
            <person name="Pangilinan J."/>
            <person name="Paulsen I."/>
            <person name="Piegu B."/>
            <person name="Poliakov A."/>
            <person name="Robbens S."/>
            <person name="Schmutz J."/>
            <person name="Toulza E."/>
            <person name="Wyss T."/>
            <person name="Zelensky A."/>
            <person name="Zhou K."/>
            <person name="Armbrust E.V."/>
            <person name="Bhattacharya D."/>
            <person name="Goodenough U.W."/>
            <person name="Van de Peer Y."/>
            <person name="Grigoriev I.V."/>
        </authorList>
    </citation>
    <scope>NUCLEOTIDE SEQUENCE [LARGE SCALE GENOMIC DNA]</scope>
    <source>
        <strain evidence="2 3">CCMP1545</strain>
    </source>
</reference>
<organism evidence="3">
    <name type="scientific">Micromonas pusilla (strain CCMP1545)</name>
    <name type="common">Picoplanktonic green alga</name>
    <dbReference type="NCBI Taxonomy" id="564608"/>
    <lineage>
        <taxon>Eukaryota</taxon>
        <taxon>Viridiplantae</taxon>
        <taxon>Chlorophyta</taxon>
        <taxon>Mamiellophyceae</taxon>
        <taxon>Mamiellales</taxon>
        <taxon>Mamiellaceae</taxon>
        <taxon>Micromonas</taxon>
    </lineage>
</organism>
<evidence type="ECO:0000313" key="3">
    <source>
        <dbReference type="Proteomes" id="UP000001876"/>
    </source>
</evidence>
<dbReference type="Proteomes" id="UP000001876">
    <property type="component" value="Unassembled WGS sequence"/>
</dbReference>